<reference evidence="2 3" key="1">
    <citation type="submission" date="2015-07" db="EMBL/GenBank/DDBJ databases">
        <title>The genome of Habropoda laboriosa.</title>
        <authorList>
            <person name="Pan H."/>
            <person name="Kapheim K."/>
        </authorList>
    </citation>
    <scope>NUCLEOTIDE SEQUENCE [LARGE SCALE GENOMIC DNA]</scope>
    <source>
        <strain evidence="2">0110345459</strain>
    </source>
</reference>
<dbReference type="EMBL" id="KQ414843">
    <property type="protein sequence ID" value="KOC60333.1"/>
    <property type="molecule type" value="Genomic_DNA"/>
</dbReference>
<protein>
    <submittedName>
        <fullName evidence="2">Uncharacterized protein</fullName>
    </submittedName>
</protein>
<name>A0A0L7QNX9_9HYME</name>
<proteinExistence type="predicted"/>
<dbReference type="AlphaFoldDB" id="A0A0L7QNX9"/>
<keyword evidence="3" id="KW-1185">Reference proteome</keyword>
<evidence type="ECO:0000256" key="1">
    <source>
        <dbReference type="SAM" id="MobiDB-lite"/>
    </source>
</evidence>
<evidence type="ECO:0000313" key="3">
    <source>
        <dbReference type="Proteomes" id="UP000053825"/>
    </source>
</evidence>
<sequence length="97" mass="10874">MGNPRNFSTGLALGAVTLTSLWHHSLHRFSCAHHKFRGRAVTFCLLPMLFSVTHGKRRSGATNGPRVEPRKEGNREGREGKRAQRERGQRKGLEAGR</sequence>
<dbReference type="Proteomes" id="UP000053825">
    <property type="component" value="Unassembled WGS sequence"/>
</dbReference>
<gene>
    <name evidence="2" type="ORF">WH47_08705</name>
</gene>
<accession>A0A0L7QNX9</accession>
<feature type="compositionally biased region" description="Basic and acidic residues" evidence="1">
    <location>
        <begin position="67"/>
        <end position="97"/>
    </location>
</feature>
<feature type="region of interest" description="Disordered" evidence="1">
    <location>
        <begin position="54"/>
        <end position="97"/>
    </location>
</feature>
<organism evidence="2 3">
    <name type="scientific">Habropoda laboriosa</name>
    <dbReference type="NCBI Taxonomy" id="597456"/>
    <lineage>
        <taxon>Eukaryota</taxon>
        <taxon>Metazoa</taxon>
        <taxon>Ecdysozoa</taxon>
        <taxon>Arthropoda</taxon>
        <taxon>Hexapoda</taxon>
        <taxon>Insecta</taxon>
        <taxon>Pterygota</taxon>
        <taxon>Neoptera</taxon>
        <taxon>Endopterygota</taxon>
        <taxon>Hymenoptera</taxon>
        <taxon>Apocrita</taxon>
        <taxon>Aculeata</taxon>
        <taxon>Apoidea</taxon>
        <taxon>Anthophila</taxon>
        <taxon>Apidae</taxon>
        <taxon>Habropoda</taxon>
    </lineage>
</organism>
<evidence type="ECO:0000313" key="2">
    <source>
        <dbReference type="EMBL" id="KOC60333.1"/>
    </source>
</evidence>